<evidence type="ECO:0000256" key="1">
    <source>
        <dbReference type="ARBA" id="ARBA00022801"/>
    </source>
</evidence>
<dbReference type="InterPro" id="IPR013094">
    <property type="entry name" value="AB_hydrolase_3"/>
</dbReference>
<reference evidence="4 5" key="1">
    <citation type="submission" date="2020-08" db="EMBL/GenBank/DDBJ databases">
        <title>Sequencing the genomes of 1000 actinobacteria strains.</title>
        <authorList>
            <person name="Klenk H.-P."/>
        </authorList>
    </citation>
    <scope>NUCLEOTIDE SEQUENCE [LARGE SCALE GENOMIC DNA]</scope>
    <source>
        <strain evidence="4 5">DSM 44936</strain>
    </source>
</reference>
<proteinExistence type="predicted"/>
<evidence type="ECO:0000259" key="3">
    <source>
        <dbReference type="Pfam" id="PF07859"/>
    </source>
</evidence>
<dbReference type="RefSeq" id="WP_246496594.1">
    <property type="nucleotide sequence ID" value="NZ_BAAALO010000030.1"/>
</dbReference>
<feature type="domain" description="Alpha/beta hydrolase fold-3" evidence="3">
    <location>
        <begin position="83"/>
        <end position="202"/>
    </location>
</feature>
<feature type="region of interest" description="Disordered" evidence="2">
    <location>
        <begin position="196"/>
        <end position="248"/>
    </location>
</feature>
<dbReference type="EMBL" id="JACHIU010000001">
    <property type="protein sequence ID" value="MBB6472648.1"/>
    <property type="molecule type" value="Genomic_DNA"/>
</dbReference>
<keyword evidence="5" id="KW-1185">Reference proteome</keyword>
<keyword evidence="1" id="KW-0378">Hydrolase</keyword>
<protein>
    <submittedName>
        <fullName evidence="4">Acetyl esterase/lipase</fullName>
    </submittedName>
</protein>
<evidence type="ECO:0000313" key="5">
    <source>
        <dbReference type="Proteomes" id="UP000555564"/>
    </source>
</evidence>
<dbReference type="InterPro" id="IPR029058">
    <property type="entry name" value="AB_hydrolase_fold"/>
</dbReference>
<gene>
    <name evidence="4" type="ORF">BJ992_002079</name>
</gene>
<dbReference type="Pfam" id="PF07859">
    <property type="entry name" value="Abhydrolase_3"/>
    <property type="match status" value="2"/>
</dbReference>
<name>A0A7X0IET3_9ACTN</name>
<sequence length="374" mass="40009">MTPPRPGIDPELRALLDGLPSVPALTPEFVAELRLLPTPPIEPFLQDRAITHTEVAVPAPDGTPIPLSIFSPADPRTPAPCVYWIHGGGMIMGNRFANIDLPLEWADRFGAVVVSVDYRLAPEATGTTLVEDCYHGLLWTTGHATALGIDPTRVVIAGISAGGGLAAGTALLSRDRGTPPLAAQLLICPMLDHRNTTTSSHQYSGTETPGTRPPVTENPGDRTSGTRHPATENPDGQTSGTPDRGDQNLWTREMNEFGWHAVLGEDPGPYVPVYVSPALADDLSGLPPTYIDAGTAELFRDEDVDYATRIWAAGGQADLHIWSGGFHAFDALFPQAALSTAARRTRNDWLSRVLTPSGPLPPPPQSPSSRDDRR</sequence>
<organism evidence="4 5">
    <name type="scientific">Sphaerisporangium rubeum</name>
    <dbReference type="NCBI Taxonomy" id="321317"/>
    <lineage>
        <taxon>Bacteria</taxon>
        <taxon>Bacillati</taxon>
        <taxon>Actinomycetota</taxon>
        <taxon>Actinomycetes</taxon>
        <taxon>Streptosporangiales</taxon>
        <taxon>Streptosporangiaceae</taxon>
        <taxon>Sphaerisporangium</taxon>
    </lineage>
</organism>
<feature type="compositionally biased region" description="Polar residues" evidence="2">
    <location>
        <begin position="196"/>
        <end position="209"/>
    </location>
</feature>
<evidence type="ECO:0000313" key="4">
    <source>
        <dbReference type="EMBL" id="MBB6472648.1"/>
    </source>
</evidence>
<feature type="region of interest" description="Disordered" evidence="2">
    <location>
        <begin position="352"/>
        <end position="374"/>
    </location>
</feature>
<comment type="caution">
    <text evidence="4">The sequence shown here is derived from an EMBL/GenBank/DDBJ whole genome shotgun (WGS) entry which is preliminary data.</text>
</comment>
<feature type="domain" description="Alpha/beta hydrolase fold-3" evidence="3">
    <location>
        <begin position="229"/>
        <end position="329"/>
    </location>
</feature>
<accession>A0A7X0IET3</accession>
<evidence type="ECO:0000256" key="2">
    <source>
        <dbReference type="SAM" id="MobiDB-lite"/>
    </source>
</evidence>
<dbReference type="PANTHER" id="PTHR48081:SF8">
    <property type="entry name" value="ALPHA_BETA HYDROLASE FOLD-3 DOMAIN-CONTAINING PROTEIN-RELATED"/>
    <property type="match status" value="1"/>
</dbReference>
<dbReference type="AlphaFoldDB" id="A0A7X0IET3"/>
<dbReference type="SUPFAM" id="SSF53474">
    <property type="entry name" value="alpha/beta-Hydrolases"/>
    <property type="match status" value="1"/>
</dbReference>
<dbReference type="GO" id="GO:0016787">
    <property type="term" value="F:hydrolase activity"/>
    <property type="evidence" value="ECO:0007669"/>
    <property type="project" value="UniProtKB-KW"/>
</dbReference>
<dbReference type="InterPro" id="IPR050300">
    <property type="entry name" value="GDXG_lipolytic_enzyme"/>
</dbReference>
<dbReference type="PANTHER" id="PTHR48081">
    <property type="entry name" value="AB HYDROLASE SUPERFAMILY PROTEIN C4A8.06C"/>
    <property type="match status" value="1"/>
</dbReference>
<dbReference type="Proteomes" id="UP000555564">
    <property type="component" value="Unassembled WGS sequence"/>
</dbReference>
<dbReference type="Gene3D" id="3.40.50.1820">
    <property type="entry name" value="alpha/beta hydrolase"/>
    <property type="match status" value="1"/>
</dbReference>